<evidence type="ECO:0000259" key="3">
    <source>
        <dbReference type="Pfam" id="PF13649"/>
    </source>
</evidence>
<organism evidence="4 5">
    <name type="scientific">Glycomyces niveus</name>
    <dbReference type="NCBI Taxonomy" id="2820287"/>
    <lineage>
        <taxon>Bacteria</taxon>
        <taxon>Bacillati</taxon>
        <taxon>Actinomycetota</taxon>
        <taxon>Actinomycetes</taxon>
        <taxon>Glycomycetales</taxon>
        <taxon>Glycomycetaceae</taxon>
        <taxon>Glycomyces</taxon>
    </lineage>
</organism>
<protein>
    <submittedName>
        <fullName evidence="4">Class I SAM-dependent methyltransferase</fullName>
    </submittedName>
</protein>
<dbReference type="GO" id="GO:0008168">
    <property type="term" value="F:methyltransferase activity"/>
    <property type="evidence" value="ECO:0007669"/>
    <property type="project" value="UniProtKB-KW"/>
</dbReference>
<sequence length="254" mass="27788">MTRTYDPAALDGETLDAVLYDRLNPWGAGDAFYLDLVMAAERVLDVGCGTGTLLRRARAEGHTGHLAGLDPDTAMLDQARESDAAEWRLATAAQTPWTGEFDLAVMSGNAFQFLLDDATVHDSLVAIRRALASGGRFAFDTRNPACREWRHWNPDHPYEVIDPAGARLRVHHEASEPDEDGVVTVATVFTGPHWGRPLTASGALRFTSVSDLDRLLAESGFTVAERYGTWDRDPFHPDDSGSIITICGRPLSPR</sequence>
<proteinExistence type="predicted"/>
<comment type="caution">
    <text evidence="4">The sequence shown here is derived from an EMBL/GenBank/DDBJ whole genome shotgun (WGS) entry which is preliminary data.</text>
</comment>
<reference evidence="4 5" key="1">
    <citation type="submission" date="2021-03" db="EMBL/GenBank/DDBJ databases">
        <title>Glycomyces sp. nov., a novel actinomycete isolated from soil.</title>
        <authorList>
            <person name="Yang X."/>
            <person name="Xu X."/>
        </authorList>
    </citation>
    <scope>NUCLEOTIDE SEQUENCE [LARGE SCALE GENOMIC DNA]</scope>
    <source>
        <strain evidence="4 5">NEAU-S30</strain>
    </source>
</reference>
<dbReference type="EMBL" id="JAGFNP010000004">
    <property type="protein sequence ID" value="MBO3733015.1"/>
    <property type="molecule type" value="Genomic_DNA"/>
</dbReference>
<name>A0ABS3U2L3_9ACTN</name>
<evidence type="ECO:0000313" key="4">
    <source>
        <dbReference type="EMBL" id="MBO3733015.1"/>
    </source>
</evidence>
<dbReference type="InterPro" id="IPR041698">
    <property type="entry name" value="Methyltransf_25"/>
</dbReference>
<dbReference type="Pfam" id="PF13649">
    <property type="entry name" value="Methyltransf_25"/>
    <property type="match status" value="1"/>
</dbReference>
<dbReference type="GO" id="GO:0032259">
    <property type="term" value="P:methylation"/>
    <property type="evidence" value="ECO:0007669"/>
    <property type="project" value="UniProtKB-KW"/>
</dbReference>
<dbReference type="Gene3D" id="3.40.50.150">
    <property type="entry name" value="Vaccinia Virus protein VP39"/>
    <property type="match status" value="1"/>
</dbReference>
<dbReference type="SUPFAM" id="SSF53335">
    <property type="entry name" value="S-adenosyl-L-methionine-dependent methyltransferases"/>
    <property type="match status" value="1"/>
</dbReference>
<accession>A0ABS3U2L3</accession>
<evidence type="ECO:0000256" key="2">
    <source>
        <dbReference type="ARBA" id="ARBA00022679"/>
    </source>
</evidence>
<keyword evidence="2" id="KW-0808">Transferase</keyword>
<dbReference type="PANTHER" id="PTHR43861:SF1">
    <property type="entry name" value="TRANS-ACONITATE 2-METHYLTRANSFERASE"/>
    <property type="match status" value="1"/>
</dbReference>
<keyword evidence="5" id="KW-1185">Reference proteome</keyword>
<dbReference type="RefSeq" id="WP_208495824.1">
    <property type="nucleotide sequence ID" value="NZ_JAGFNP010000004.1"/>
</dbReference>
<gene>
    <name evidence="4" type="ORF">J5V16_09295</name>
</gene>
<dbReference type="PANTHER" id="PTHR43861">
    <property type="entry name" value="TRANS-ACONITATE 2-METHYLTRANSFERASE-RELATED"/>
    <property type="match status" value="1"/>
</dbReference>
<keyword evidence="1 4" id="KW-0489">Methyltransferase</keyword>
<dbReference type="Proteomes" id="UP000681341">
    <property type="component" value="Unassembled WGS sequence"/>
</dbReference>
<feature type="domain" description="Methyltransferase" evidence="3">
    <location>
        <begin position="43"/>
        <end position="135"/>
    </location>
</feature>
<dbReference type="CDD" id="cd02440">
    <property type="entry name" value="AdoMet_MTases"/>
    <property type="match status" value="1"/>
</dbReference>
<evidence type="ECO:0000256" key="1">
    <source>
        <dbReference type="ARBA" id="ARBA00022603"/>
    </source>
</evidence>
<dbReference type="InterPro" id="IPR029063">
    <property type="entry name" value="SAM-dependent_MTases_sf"/>
</dbReference>
<evidence type="ECO:0000313" key="5">
    <source>
        <dbReference type="Proteomes" id="UP000681341"/>
    </source>
</evidence>